<dbReference type="InterPro" id="IPR033954">
    <property type="entry name" value="DiS-bond_Isoase_DsbC/G"/>
</dbReference>
<name>A0A831W1H3_9GAMM</name>
<comment type="function">
    <text evidence="1">Required for disulfide bond formation in some periplasmic proteins. Acts by transferring its disulfide bond to other proteins and is reduced in the process.</text>
</comment>
<dbReference type="InterPro" id="IPR012336">
    <property type="entry name" value="Thioredoxin-like_fold"/>
</dbReference>
<dbReference type="PANTHER" id="PTHR35272:SF4">
    <property type="entry name" value="THIOL:DISULFIDE INTERCHANGE PROTEIN DSBG"/>
    <property type="match status" value="1"/>
</dbReference>
<dbReference type="EMBL" id="DRGY01000029">
    <property type="protein sequence ID" value="HEA51302.1"/>
    <property type="molecule type" value="Genomic_DNA"/>
</dbReference>
<keyword evidence="1" id="KW-0732">Signal</keyword>
<dbReference type="CDD" id="cd03020">
    <property type="entry name" value="DsbA_DsbC_DsbG"/>
    <property type="match status" value="1"/>
</dbReference>
<dbReference type="InterPro" id="IPR051470">
    <property type="entry name" value="Thiol:disulfide_interchange"/>
</dbReference>
<protein>
    <recommendedName>
        <fullName evidence="1">Thiol:disulfide interchange protein</fullName>
    </recommendedName>
</protein>
<evidence type="ECO:0000313" key="3">
    <source>
        <dbReference type="EMBL" id="HEA51302.1"/>
    </source>
</evidence>
<dbReference type="InterPro" id="IPR009094">
    <property type="entry name" value="DiS-bond_isomerase_DsbC/G_N_sf"/>
</dbReference>
<dbReference type="Gene3D" id="3.10.450.70">
    <property type="entry name" value="Disulphide bond isomerase, DsbC/G, N-terminal"/>
    <property type="match status" value="1"/>
</dbReference>
<dbReference type="PANTHER" id="PTHR35272">
    <property type="entry name" value="THIOL:DISULFIDE INTERCHANGE PROTEIN DSBC-RELATED"/>
    <property type="match status" value="1"/>
</dbReference>
<dbReference type="NCBIfam" id="NF008657">
    <property type="entry name" value="PRK11657.1"/>
    <property type="match status" value="1"/>
</dbReference>
<sequence length="268" mass="28715">MKKLLTRALLTIPVAALVASAYTAATWADTPNASGTKLPEPIASMADRGLEIVGSFDAPSGLTGYAATFQGRPMAIYLTEDSEYAVLGTLIDSQGKDLTAEPLQRIVSGPQAEKAWAQLESSHWVRDGSEDAEVIVYEFTDPNCPYCHKFWQLARPWVDAGEVQLRHVMVGILMADSAPKAATILAADDPSEAFAVSQHNYDQGGIQVAKDIPAAAREKIAANNDLMKSLGYFATPTIVYKNDNGEVGVKQGLPQGNEVERILGGPKP</sequence>
<comment type="subcellular location">
    <subcellularLocation>
        <location evidence="1">Periplasm</location>
    </subcellularLocation>
</comment>
<evidence type="ECO:0000259" key="2">
    <source>
        <dbReference type="Pfam" id="PF13098"/>
    </source>
</evidence>
<dbReference type="GO" id="GO:0042597">
    <property type="term" value="C:periplasmic space"/>
    <property type="evidence" value="ECO:0007669"/>
    <property type="project" value="UniProtKB-SubCell"/>
</dbReference>
<accession>A0A831W1H3</accession>
<feature type="domain" description="Thioredoxin-like fold" evidence="2">
    <location>
        <begin position="134"/>
        <end position="258"/>
    </location>
</feature>
<dbReference type="SUPFAM" id="SSF54423">
    <property type="entry name" value="DsbC/DsbG N-terminal domain-like"/>
    <property type="match status" value="1"/>
</dbReference>
<keyword evidence="1" id="KW-0676">Redox-active center</keyword>
<evidence type="ECO:0000256" key="1">
    <source>
        <dbReference type="RuleBase" id="RU364038"/>
    </source>
</evidence>
<dbReference type="Proteomes" id="UP000885748">
    <property type="component" value="Unassembled WGS sequence"/>
</dbReference>
<comment type="caution">
    <text evidence="3">The sequence shown here is derived from an EMBL/GenBank/DDBJ whole genome shotgun (WGS) entry which is preliminary data.</text>
</comment>
<dbReference type="InterPro" id="IPR036249">
    <property type="entry name" value="Thioredoxin-like_sf"/>
</dbReference>
<comment type="similarity">
    <text evidence="1">Belongs to the thioredoxin family. DsbC subfamily.</text>
</comment>
<feature type="signal peptide" evidence="1">
    <location>
        <begin position="1"/>
        <end position="24"/>
    </location>
</feature>
<feature type="chain" id="PRO_5033092894" description="Thiol:disulfide interchange protein" evidence="1">
    <location>
        <begin position="25"/>
        <end position="268"/>
    </location>
</feature>
<dbReference type="RefSeq" id="WP_304098669.1">
    <property type="nucleotide sequence ID" value="NZ_DRGY01000029.1"/>
</dbReference>
<gene>
    <name evidence="3" type="primary">dsbG</name>
    <name evidence="3" type="ORF">ENI00_03070</name>
</gene>
<proteinExistence type="inferred from homology"/>
<dbReference type="Gene3D" id="3.40.30.10">
    <property type="entry name" value="Glutaredoxin"/>
    <property type="match status" value="1"/>
</dbReference>
<organism evidence="3">
    <name type="scientific">Marinobacter antarcticus</name>
    <dbReference type="NCBI Taxonomy" id="564117"/>
    <lineage>
        <taxon>Bacteria</taxon>
        <taxon>Pseudomonadati</taxon>
        <taxon>Pseudomonadota</taxon>
        <taxon>Gammaproteobacteria</taxon>
        <taxon>Pseudomonadales</taxon>
        <taxon>Marinobacteraceae</taxon>
        <taxon>Marinobacter</taxon>
    </lineage>
</organism>
<dbReference type="SUPFAM" id="SSF52833">
    <property type="entry name" value="Thioredoxin-like"/>
    <property type="match status" value="1"/>
</dbReference>
<dbReference type="Pfam" id="PF13098">
    <property type="entry name" value="Thioredoxin_2"/>
    <property type="match status" value="1"/>
</dbReference>
<dbReference type="AlphaFoldDB" id="A0A831W1H3"/>
<keyword evidence="1" id="KW-0574">Periplasm</keyword>
<reference evidence="3" key="1">
    <citation type="journal article" date="2020" name="mSystems">
        <title>Genome- and Community-Level Interaction Insights into Carbon Utilization and Element Cycling Functions of Hydrothermarchaeota in Hydrothermal Sediment.</title>
        <authorList>
            <person name="Zhou Z."/>
            <person name="Liu Y."/>
            <person name="Xu W."/>
            <person name="Pan J."/>
            <person name="Luo Z.H."/>
            <person name="Li M."/>
        </authorList>
    </citation>
    <scope>NUCLEOTIDE SEQUENCE [LARGE SCALE GENOMIC DNA]</scope>
    <source>
        <strain evidence="3">HyVt-357</strain>
    </source>
</reference>